<name>A0A7I9VJA4_9BACT</name>
<dbReference type="InterPro" id="IPR012347">
    <property type="entry name" value="Ferritin-like"/>
</dbReference>
<comment type="caution">
    <text evidence="1">The sequence shown here is derived from an EMBL/GenBank/DDBJ whole genome shotgun (WGS) entry which is preliminary data.</text>
</comment>
<dbReference type="PANTHER" id="PTHR42637">
    <property type="entry name" value="TRNA-(MS[2]IO[6]A)-HYDROXYLASE"/>
    <property type="match status" value="1"/>
</dbReference>
<keyword evidence="2" id="KW-1185">Reference proteome</keyword>
<reference evidence="2" key="1">
    <citation type="journal article" date="2020" name="Appl. Environ. Microbiol.">
        <title>Diazotrophic Anaeromyxobacter Isolates from Soils.</title>
        <authorList>
            <person name="Masuda Y."/>
            <person name="Yamanaka H."/>
            <person name="Xu Z.X."/>
            <person name="Shiratori Y."/>
            <person name="Aono T."/>
            <person name="Amachi S."/>
            <person name="Senoo K."/>
            <person name="Itoh H."/>
        </authorList>
    </citation>
    <scope>NUCLEOTIDE SEQUENCE [LARGE SCALE GENOMIC DNA]</scope>
    <source>
        <strain evidence="2">R267</strain>
    </source>
</reference>
<dbReference type="InterPro" id="IPR009078">
    <property type="entry name" value="Ferritin-like_SF"/>
</dbReference>
<dbReference type="RefSeq" id="WP_176063967.1">
    <property type="nucleotide sequence ID" value="NZ_BJTG01000003.1"/>
</dbReference>
<accession>A0A7I9VJA4</accession>
<dbReference type="GO" id="GO:0006400">
    <property type="term" value="P:tRNA modification"/>
    <property type="evidence" value="ECO:0007669"/>
    <property type="project" value="InterPro"/>
</dbReference>
<dbReference type="GO" id="GO:0045301">
    <property type="term" value="F:tRNA 2-(methylsulfanyl)-N(6)-isopentenyladenosine(37) hydroxylase activity"/>
    <property type="evidence" value="ECO:0007669"/>
    <property type="project" value="InterPro"/>
</dbReference>
<gene>
    <name evidence="1" type="ORF">AMYX_11860</name>
</gene>
<dbReference type="InterPro" id="IPR010386">
    <property type="entry name" value="tRNA-Hydrxlase_MiaE"/>
</dbReference>
<dbReference type="Gene3D" id="1.20.1260.10">
    <property type="match status" value="1"/>
</dbReference>
<dbReference type="PIRSF" id="PIRSF020736">
    <property type="entry name" value="MiaE"/>
    <property type="match status" value="1"/>
</dbReference>
<dbReference type="SUPFAM" id="SSF47240">
    <property type="entry name" value="Ferritin-like"/>
    <property type="match status" value="1"/>
</dbReference>
<dbReference type="AlphaFoldDB" id="A0A7I9VJA4"/>
<evidence type="ECO:0000313" key="1">
    <source>
        <dbReference type="EMBL" id="GEJ56445.1"/>
    </source>
</evidence>
<evidence type="ECO:0008006" key="3">
    <source>
        <dbReference type="Google" id="ProtNLM"/>
    </source>
</evidence>
<protein>
    <recommendedName>
        <fullName evidence="3">tRNA-(Ms[2]io[6]A)-hydroxylase</fullName>
    </recommendedName>
</protein>
<proteinExistence type="predicted"/>
<sequence>MSILRSPTDPRWPAVAAADLDRTLGDHAHCEKKAAASALKLVADHADRPGLVRPLARLAQEEQQHLMAVLVELSRRGAPLLPDEGDPYAQALLARVRGGGPRLLDRLLVCALIEARSCERLALLGEALPPGRLRDLYRRLAQSEAGHERLFVELAEAEAGATEARTRLAALAEEEAHLVAALPLLPRIH</sequence>
<organism evidence="1 2">
    <name type="scientific">Anaeromyxobacter diazotrophicus</name>
    <dbReference type="NCBI Taxonomy" id="2590199"/>
    <lineage>
        <taxon>Bacteria</taxon>
        <taxon>Pseudomonadati</taxon>
        <taxon>Myxococcota</taxon>
        <taxon>Myxococcia</taxon>
        <taxon>Myxococcales</taxon>
        <taxon>Cystobacterineae</taxon>
        <taxon>Anaeromyxobacteraceae</taxon>
        <taxon>Anaeromyxobacter</taxon>
    </lineage>
</organism>
<dbReference type="PANTHER" id="PTHR42637:SF1">
    <property type="entry name" value="TRNA 2-(METHYLSULFANYL)-N(6)-ISOPENTENYLADENOSINE(37) HYDROXYLASE"/>
    <property type="match status" value="1"/>
</dbReference>
<dbReference type="Pfam" id="PF06175">
    <property type="entry name" value="MiaE"/>
    <property type="match status" value="1"/>
</dbReference>
<evidence type="ECO:0000313" key="2">
    <source>
        <dbReference type="Proteomes" id="UP000503640"/>
    </source>
</evidence>
<dbReference type="Proteomes" id="UP000503640">
    <property type="component" value="Unassembled WGS sequence"/>
</dbReference>
<dbReference type="EMBL" id="BJTG01000003">
    <property type="protein sequence ID" value="GEJ56445.1"/>
    <property type="molecule type" value="Genomic_DNA"/>
</dbReference>